<dbReference type="InterPro" id="IPR017946">
    <property type="entry name" value="PLC-like_Pdiesterase_TIM-brl"/>
</dbReference>
<dbReference type="InterPro" id="IPR051008">
    <property type="entry name" value="Telomere_Capping_Maintenance"/>
</dbReference>
<dbReference type="PROSITE" id="PS51257">
    <property type="entry name" value="PROKAR_LIPOPROTEIN"/>
    <property type="match status" value="1"/>
</dbReference>
<dbReference type="Pfam" id="PF26178">
    <property type="entry name" value="PI-PLC_cat"/>
    <property type="match status" value="1"/>
</dbReference>
<dbReference type="GO" id="GO:0008081">
    <property type="term" value="F:phosphoric diester hydrolase activity"/>
    <property type="evidence" value="ECO:0007669"/>
    <property type="project" value="InterPro"/>
</dbReference>
<keyword evidence="6" id="KW-1185">Reference proteome</keyword>
<dbReference type="KEGG" id="kak:Kalk_10910"/>
<evidence type="ECO:0000313" key="5">
    <source>
        <dbReference type="EMBL" id="AUM12900.1"/>
    </source>
</evidence>
<dbReference type="EMBL" id="CP022684">
    <property type="protein sequence ID" value="AUM12900.1"/>
    <property type="molecule type" value="Genomic_DNA"/>
</dbReference>
<dbReference type="Gene3D" id="3.20.20.190">
    <property type="entry name" value="Phosphatidylinositol (PI) phosphodiesterase"/>
    <property type="match status" value="1"/>
</dbReference>
<reference evidence="6" key="1">
    <citation type="submission" date="2017-08" db="EMBL/GenBank/DDBJ databases">
        <title>Direct submision.</title>
        <authorList>
            <person name="Kim S.-J."/>
            <person name="Rhee S.-K."/>
        </authorList>
    </citation>
    <scope>NUCLEOTIDE SEQUENCE [LARGE SCALE GENOMIC DNA]</scope>
    <source>
        <strain evidence="6">GI5</strain>
    </source>
</reference>
<dbReference type="GO" id="GO:0006629">
    <property type="term" value="P:lipid metabolic process"/>
    <property type="evidence" value="ECO:0007669"/>
    <property type="project" value="InterPro"/>
</dbReference>
<comment type="subcellular location">
    <subcellularLocation>
        <location evidence="1">Membrane</location>
    </subcellularLocation>
</comment>
<dbReference type="PROSITE" id="PS50007">
    <property type="entry name" value="PIPLC_X_DOMAIN"/>
    <property type="match status" value="1"/>
</dbReference>
<proteinExistence type="predicted"/>
<dbReference type="AlphaFoldDB" id="A0A2K9LKW0"/>
<protein>
    <recommendedName>
        <fullName evidence="7">C-type lectin domain-containing protein</fullName>
    </recommendedName>
</protein>
<organism evidence="5 6">
    <name type="scientific">Ketobacter alkanivorans</name>
    <dbReference type="NCBI Taxonomy" id="1917421"/>
    <lineage>
        <taxon>Bacteria</taxon>
        <taxon>Pseudomonadati</taxon>
        <taxon>Pseudomonadota</taxon>
        <taxon>Gammaproteobacteria</taxon>
        <taxon>Pseudomonadales</taxon>
        <taxon>Ketobacteraceae</taxon>
        <taxon>Ketobacter</taxon>
    </lineage>
</organism>
<dbReference type="PANTHER" id="PTHR35518:SF2">
    <property type="entry name" value="MAINTENANCE OF TELOMERE CAPPING PROTEIN 6"/>
    <property type="match status" value="1"/>
</dbReference>
<keyword evidence="2" id="KW-0812">Transmembrane</keyword>
<dbReference type="RefSeq" id="WP_101894281.1">
    <property type="nucleotide sequence ID" value="NZ_CP022684.1"/>
</dbReference>
<sequence>MGVKAALLLLVSTLLMQGCDGDVEHYQSSWVHQALALQRQLDVNQSLHRATFIATHNSFNSTAYTTPQSYYDPNQVYSIGNQLRMDVRALELDVHSFYTYDVTTKSFYPELLLCHGTAQHIGCSPFDRPVGDGLEEIAAWLSEPDNTNEVLFIYIENHASEDDRFTLVDLVMESLGDYLYLPEKPGCNAIPEDLSKADILAADKNIIIISDGCSGIALSQILFGGFENSEDSTGYPTVNLSELMPAPQCINNNVLFESSASFIRMQEDRTVLSNLVGAAGKKVTAAEVSNMIDCEINLLGMDKLSPHDGRLQAAIWSWAENEPVAESVFQCALHNSSGRFESESCYRTLRYACRDDASGEWFVSEDQGDWQQGQAVCGAMGLRFAVPFSGLDNGRLLEAKQWLQEDDVWMHYRQQATGVWIAG</sequence>
<dbReference type="Proteomes" id="UP000235116">
    <property type="component" value="Chromosome"/>
</dbReference>
<evidence type="ECO:0000256" key="4">
    <source>
        <dbReference type="ARBA" id="ARBA00023136"/>
    </source>
</evidence>
<dbReference type="GO" id="GO:0016020">
    <property type="term" value="C:membrane"/>
    <property type="evidence" value="ECO:0007669"/>
    <property type="project" value="UniProtKB-SubCell"/>
</dbReference>
<dbReference type="SUPFAM" id="SSF51695">
    <property type="entry name" value="PLC-like phosphodiesterases"/>
    <property type="match status" value="1"/>
</dbReference>
<evidence type="ECO:0000256" key="1">
    <source>
        <dbReference type="ARBA" id="ARBA00004370"/>
    </source>
</evidence>
<evidence type="ECO:0000256" key="2">
    <source>
        <dbReference type="ARBA" id="ARBA00022692"/>
    </source>
</evidence>
<keyword evidence="3" id="KW-1133">Transmembrane helix</keyword>
<keyword evidence="4" id="KW-0472">Membrane</keyword>
<evidence type="ECO:0008006" key="7">
    <source>
        <dbReference type="Google" id="ProtNLM"/>
    </source>
</evidence>
<dbReference type="OrthoDB" id="195526at2"/>
<dbReference type="PANTHER" id="PTHR35518">
    <property type="entry name" value="MAINTENANCE OF TELOMOERE CAPPING"/>
    <property type="match status" value="1"/>
</dbReference>
<accession>A0A2K9LKW0</accession>
<evidence type="ECO:0000313" key="6">
    <source>
        <dbReference type="Proteomes" id="UP000235116"/>
    </source>
</evidence>
<name>A0A2K9LKW0_9GAMM</name>
<gene>
    <name evidence="5" type="ORF">Kalk_10910</name>
</gene>
<evidence type="ECO:0000256" key="3">
    <source>
        <dbReference type="ARBA" id="ARBA00022989"/>
    </source>
</evidence>